<feature type="disulfide bond" evidence="10">
    <location>
        <begin position="33"/>
        <end position="48"/>
    </location>
</feature>
<dbReference type="InterPro" id="IPR006045">
    <property type="entry name" value="Cupin_1"/>
</dbReference>
<dbReference type="RefSeq" id="XP_039127032.1">
    <property type="nucleotide sequence ID" value="XM_039271098.1"/>
</dbReference>
<dbReference type="PRINTS" id="PR00325">
    <property type="entry name" value="GERMIN"/>
</dbReference>
<evidence type="ECO:0000256" key="1">
    <source>
        <dbReference type="ARBA" id="ARBA00004271"/>
    </source>
</evidence>
<keyword evidence="3 11" id="KW-0052">Apoplast</keyword>
<dbReference type="FunFam" id="2.60.120.10:FF:000005">
    <property type="entry name" value="Germin-like protein subfamily 1 member 8"/>
    <property type="match status" value="1"/>
</dbReference>
<feature type="binding site" evidence="9">
    <location>
        <position position="110"/>
    </location>
    <ligand>
        <name>Mn(2+)</name>
        <dbReference type="ChEBI" id="CHEBI:29035"/>
    </ligand>
</feature>
<sequence>MATANQTFIFFVFFTITSSLCLAIDPSPLQDFCVADLTSQVLVNGFTCKNPKTVKAKDFFLSGFNKPGNTMNPLGINLTPATVAQLPGLNTLGLSLVRIDYAPGGVNPPHTHPRASEIIVVLEGTLYAGFVTSSPNDILYSKVLSAGDVFVFPQGLTHFSMNYGYSNAVALVALNSQKPGRIIAANNVFGSKPLISDDLLAKAFQLSKETVDKLQGKHWPANNVLFGSKPLISDVLLTKAYIPGEHEHC</sequence>
<organism evidence="13 14">
    <name type="scientific">Dioscorea cayennensis subsp. rotundata</name>
    <name type="common">White Guinea yam</name>
    <name type="synonym">Dioscorea rotundata</name>
    <dbReference type="NCBI Taxonomy" id="55577"/>
    <lineage>
        <taxon>Eukaryota</taxon>
        <taxon>Viridiplantae</taxon>
        <taxon>Streptophyta</taxon>
        <taxon>Embryophyta</taxon>
        <taxon>Tracheophyta</taxon>
        <taxon>Spermatophyta</taxon>
        <taxon>Magnoliopsida</taxon>
        <taxon>Liliopsida</taxon>
        <taxon>Dioscoreales</taxon>
        <taxon>Dioscoreaceae</taxon>
        <taxon>Dioscorea</taxon>
    </lineage>
</organism>
<dbReference type="AlphaFoldDB" id="A0AB40BJQ0"/>
<dbReference type="PROSITE" id="PS00725">
    <property type="entry name" value="GERMIN"/>
    <property type="match status" value="1"/>
</dbReference>
<reference evidence="14" key="1">
    <citation type="submission" date="2025-08" db="UniProtKB">
        <authorList>
            <consortium name="RefSeq"/>
        </authorList>
    </citation>
    <scope>IDENTIFICATION</scope>
</reference>
<dbReference type="Gene3D" id="2.60.120.10">
    <property type="entry name" value="Jelly Rolls"/>
    <property type="match status" value="1"/>
</dbReference>
<dbReference type="GO" id="GO:0030145">
    <property type="term" value="F:manganese ion binding"/>
    <property type="evidence" value="ECO:0007669"/>
    <property type="project" value="UniProtKB-UniRule"/>
</dbReference>
<evidence type="ECO:0000256" key="11">
    <source>
        <dbReference type="RuleBase" id="RU366015"/>
    </source>
</evidence>
<feature type="binding site" evidence="9">
    <location>
        <position position="158"/>
    </location>
    <ligand>
        <name>Mn(2+)</name>
        <dbReference type="ChEBI" id="CHEBI:29035"/>
    </ligand>
</feature>
<feature type="domain" description="Cupin type-1" evidence="12">
    <location>
        <begin position="62"/>
        <end position="212"/>
    </location>
</feature>
<evidence type="ECO:0000256" key="10">
    <source>
        <dbReference type="PIRSR" id="PIRSR601929-3"/>
    </source>
</evidence>
<evidence type="ECO:0000256" key="3">
    <source>
        <dbReference type="ARBA" id="ARBA00022523"/>
    </source>
</evidence>
<dbReference type="PANTHER" id="PTHR31238">
    <property type="entry name" value="GERMIN-LIKE PROTEIN SUBFAMILY 3 MEMBER 3"/>
    <property type="match status" value="1"/>
</dbReference>
<dbReference type="CDD" id="cd02241">
    <property type="entry name" value="cupin_OxOx"/>
    <property type="match status" value="1"/>
</dbReference>
<evidence type="ECO:0000313" key="14">
    <source>
        <dbReference type="RefSeq" id="XP_039127032.1"/>
    </source>
</evidence>
<dbReference type="SMART" id="SM00835">
    <property type="entry name" value="Cupin_1"/>
    <property type="match status" value="1"/>
</dbReference>
<name>A0AB40BJQ0_DIOCR</name>
<feature type="chain" id="PRO_5044048235" description="Germin-like protein" evidence="11">
    <location>
        <begin position="24"/>
        <end position="249"/>
    </location>
</feature>
<evidence type="ECO:0000256" key="5">
    <source>
        <dbReference type="ARBA" id="ARBA00022723"/>
    </source>
</evidence>
<feature type="binding site" evidence="8">
    <location>
        <position position="107"/>
    </location>
    <ligand>
        <name>oxalate</name>
        <dbReference type="ChEBI" id="CHEBI:30623"/>
    </ligand>
</feature>
<evidence type="ECO:0000256" key="9">
    <source>
        <dbReference type="PIRSR" id="PIRSR601929-2"/>
    </source>
</evidence>
<feature type="binding site" evidence="9">
    <location>
        <position position="117"/>
    </location>
    <ligand>
        <name>Mn(2+)</name>
        <dbReference type="ChEBI" id="CHEBI:29035"/>
    </ligand>
</feature>
<feature type="binding site" evidence="8">
    <location>
        <position position="112"/>
    </location>
    <ligand>
        <name>oxalate</name>
        <dbReference type="ChEBI" id="CHEBI:30623"/>
    </ligand>
</feature>
<comment type="similarity">
    <text evidence="2 11">Belongs to the germin family.</text>
</comment>
<evidence type="ECO:0000256" key="6">
    <source>
        <dbReference type="ARBA" id="ARBA00023157"/>
    </source>
</evidence>
<evidence type="ECO:0000256" key="7">
    <source>
        <dbReference type="ARBA" id="ARBA00023211"/>
    </source>
</evidence>
<feature type="binding site" evidence="8">
    <location>
        <position position="117"/>
    </location>
    <ligand>
        <name>oxalate</name>
        <dbReference type="ChEBI" id="CHEBI:30623"/>
    </ligand>
</feature>
<dbReference type="InterPro" id="IPR001929">
    <property type="entry name" value="Germin"/>
</dbReference>
<dbReference type="Proteomes" id="UP001515500">
    <property type="component" value="Chromosome 6"/>
</dbReference>
<evidence type="ECO:0000313" key="13">
    <source>
        <dbReference type="Proteomes" id="UP001515500"/>
    </source>
</evidence>
<keyword evidence="13" id="KW-1185">Reference proteome</keyword>
<comment type="subcellular location">
    <subcellularLocation>
        <location evidence="1 11">Secreted</location>
        <location evidence="1 11">Extracellular space</location>
        <location evidence="1 11">Apoplast</location>
    </subcellularLocation>
</comment>
<keyword evidence="4 11" id="KW-0964">Secreted</keyword>
<feature type="signal peptide" evidence="11">
    <location>
        <begin position="1"/>
        <end position="23"/>
    </location>
</feature>
<dbReference type="InterPro" id="IPR019780">
    <property type="entry name" value="Germin_Mn-BS"/>
</dbReference>
<keyword evidence="6 10" id="KW-1015">Disulfide bond</keyword>
<dbReference type="Pfam" id="PF00190">
    <property type="entry name" value="Cupin_1"/>
    <property type="match status" value="1"/>
</dbReference>
<dbReference type="InterPro" id="IPR011051">
    <property type="entry name" value="RmlC_Cupin_sf"/>
</dbReference>
<keyword evidence="11" id="KW-0732">Signal</keyword>
<dbReference type="GO" id="GO:0048046">
    <property type="term" value="C:apoplast"/>
    <property type="evidence" value="ECO:0007669"/>
    <property type="project" value="UniProtKB-SubCell"/>
</dbReference>
<dbReference type="SUPFAM" id="SSF51182">
    <property type="entry name" value="RmlC-like cupins"/>
    <property type="match status" value="1"/>
</dbReference>
<protein>
    <recommendedName>
        <fullName evidence="11">Germin-like protein</fullName>
    </recommendedName>
</protein>
<accession>A0AB40BJQ0</accession>
<keyword evidence="7 8" id="KW-0464">Manganese</keyword>
<dbReference type="GeneID" id="120263226"/>
<dbReference type="InterPro" id="IPR014710">
    <property type="entry name" value="RmlC-like_jellyroll"/>
</dbReference>
<gene>
    <name evidence="14" type="primary">LOC120263226</name>
</gene>
<evidence type="ECO:0000256" key="4">
    <source>
        <dbReference type="ARBA" id="ARBA00022525"/>
    </source>
</evidence>
<evidence type="ECO:0000256" key="2">
    <source>
        <dbReference type="ARBA" id="ARBA00007456"/>
    </source>
</evidence>
<feature type="binding site" evidence="9">
    <location>
        <position position="112"/>
    </location>
    <ligand>
        <name>Mn(2+)</name>
        <dbReference type="ChEBI" id="CHEBI:29035"/>
    </ligand>
</feature>
<proteinExistence type="inferred from homology"/>
<evidence type="ECO:0000256" key="8">
    <source>
        <dbReference type="PIRSR" id="PIRSR601929-1"/>
    </source>
</evidence>
<evidence type="ECO:0000259" key="12">
    <source>
        <dbReference type="SMART" id="SM00835"/>
    </source>
</evidence>
<keyword evidence="5 8" id="KW-0479">Metal-binding</keyword>